<reference evidence="2" key="1">
    <citation type="submission" date="2022-12" db="EMBL/GenBank/DDBJ databases">
        <title>Gycomyces niveus sp.nov.,a novel actinomycete isolated from soil in Shouguan.</title>
        <authorList>
            <person name="Yang X."/>
        </authorList>
    </citation>
    <scope>NUCLEOTIDE SEQUENCE</scope>
    <source>
        <strain evidence="2">NEAU-A15</strain>
    </source>
</reference>
<dbReference type="Gene3D" id="1.10.10.10">
    <property type="entry name" value="Winged helix-like DNA-binding domain superfamily/Winged helix DNA-binding domain"/>
    <property type="match status" value="1"/>
</dbReference>
<dbReference type="PANTHER" id="PTHR33164">
    <property type="entry name" value="TRANSCRIPTIONAL REGULATOR, MARR FAMILY"/>
    <property type="match status" value="1"/>
</dbReference>
<keyword evidence="3" id="KW-1185">Reference proteome</keyword>
<dbReference type="PANTHER" id="PTHR33164:SF106">
    <property type="entry name" value="TRANSCRIPTIONAL REGULATORY PROTEIN"/>
    <property type="match status" value="1"/>
</dbReference>
<dbReference type="PROSITE" id="PS50995">
    <property type="entry name" value="HTH_MARR_2"/>
    <property type="match status" value="1"/>
</dbReference>
<evidence type="ECO:0000259" key="1">
    <source>
        <dbReference type="PROSITE" id="PS50995"/>
    </source>
</evidence>
<dbReference type="EMBL" id="JAPZVP010000002">
    <property type="protein sequence ID" value="MDA1358670.1"/>
    <property type="molecule type" value="Genomic_DNA"/>
</dbReference>
<dbReference type="GO" id="GO:0006950">
    <property type="term" value="P:response to stress"/>
    <property type="evidence" value="ECO:0007669"/>
    <property type="project" value="TreeGrafter"/>
</dbReference>
<dbReference type="AlphaFoldDB" id="A0A9X3PHK0"/>
<dbReference type="Proteomes" id="UP001146067">
    <property type="component" value="Unassembled WGS sequence"/>
</dbReference>
<dbReference type="SMART" id="SM00347">
    <property type="entry name" value="HTH_MARR"/>
    <property type="match status" value="1"/>
</dbReference>
<name>A0A9X3PHK0_9ACTN</name>
<evidence type="ECO:0000313" key="3">
    <source>
        <dbReference type="Proteomes" id="UP001146067"/>
    </source>
</evidence>
<organism evidence="2 3">
    <name type="scientific">Glycomyces luteolus</name>
    <dbReference type="NCBI Taxonomy" id="2670330"/>
    <lineage>
        <taxon>Bacteria</taxon>
        <taxon>Bacillati</taxon>
        <taxon>Actinomycetota</taxon>
        <taxon>Actinomycetes</taxon>
        <taxon>Glycomycetales</taxon>
        <taxon>Glycomycetaceae</taxon>
        <taxon>Glycomyces</taxon>
    </lineage>
</organism>
<dbReference type="InterPro" id="IPR000835">
    <property type="entry name" value="HTH_MarR-typ"/>
</dbReference>
<comment type="caution">
    <text evidence="2">The sequence shown here is derived from an EMBL/GenBank/DDBJ whole genome shotgun (WGS) entry which is preliminary data.</text>
</comment>
<proteinExistence type="predicted"/>
<dbReference type="InterPro" id="IPR036390">
    <property type="entry name" value="WH_DNA-bd_sf"/>
</dbReference>
<dbReference type="RefSeq" id="WP_270108477.1">
    <property type="nucleotide sequence ID" value="NZ_JAPZVP010000002.1"/>
</dbReference>
<dbReference type="CDD" id="cd00090">
    <property type="entry name" value="HTH_ARSR"/>
    <property type="match status" value="1"/>
</dbReference>
<feature type="domain" description="HTH marR-type" evidence="1">
    <location>
        <begin position="1"/>
        <end position="140"/>
    </location>
</feature>
<dbReference type="InterPro" id="IPR036388">
    <property type="entry name" value="WH-like_DNA-bd_sf"/>
</dbReference>
<dbReference type="Pfam" id="PF12802">
    <property type="entry name" value="MarR_2"/>
    <property type="match status" value="1"/>
</dbReference>
<sequence>MSPREAAVGGYLASGRQESRLSLMFRTAVAAELGLTVTDMECLDFLIESGSATAGQLAEQTGLTTGAITSMIRRLQNAGYLRAERDPDDRRRVIVTPEPEALQQGAELYAPFGEQVAELVGAYSEEELAFLTRHQQAMGEIYTAQLERLR</sequence>
<gene>
    <name evidence="2" type="ORF">O1R50_03495</name>
</gene>
<dbReference type="InterPro" id="IPR011991">
    <property type="entry name" value="ArsR-like_HTH"/>
</dbReference>
<evidence type="ECO:0000313" key="2">
    <source>
        <dbReference type="EMBL" id="MDA1358670.1"/>
    </source>
</evidence>
<dbReference type="GO" id="GO:0003700">
    <property type="term" value="F:DNA-binding transcription factor activity"/>
    <property type="evidence" value="ECO:0007669"/>
    <property type="project" value="InterPro"/>
</dbReference>
<protein>
    <submittedName>
        <fullName evidence="2">MarR family transcriptional regulator</fullName>
    </submittedName>
</protein>
<accession>A0A9X3PHK0</accession>
<dbReference type="InterPro" id="IPR039422">
    <property type="entry name" value="MarR/SlyA-like"/>
</dbReference>
<dbReference type="SUPFAM" id="SSF46785">
    <property type="entry name" value="Winged helix' DNA-binding domain"/>
    <property type="match status" value="1"/>
</dbReference>